<protein>
    <submittedName>
        <fullName evidence="5">Oxidoreductase</fullName>
    </submittedName>
</protein>
<dbReference type="Gene3D" id="3.30.360.10">
    <property type="entry name" value="Dihydrodipicolinate Reductase, domain 2"/>
    <property type="match status" value="1"/>
</dbReference>
<evidence type="ECO:0000313" key="6">
    <source>
        <dbReference type="Proteomes" id="UP000627369"/>
    </source>
</evidence>
<dbReference type="Proteomes" id="UP000627369">
    <property type="component" value="Unassembled WGS sequence"/>
</dbReference>
<dbReference type="RefSeq" id="WP_189667896.1">
    <property type="nucleotide sequence ID" value="NZ_BNAS01000001.1"/>
</dbReference>
<dbReference type="GO" id="GO:0016491">
    <property type="term" value="F:oxidoreductase activity"/>
    <property type="evidence" value="ECO:0007669"/>
    <property type="project" value="UniProtKB-KW"/>
</dbReference>
<accession>A0A919FJM7</accession>
<evidence type="ECO:0000256" key="2">
    <source>
        <dbReference type="ARBA" id="ARBA00023027"/>
    </source>
</evidence>
<dbReference type="Pfam" id="PF01408">
    <property type="entry name" value="GFO_IDH_MocA"/>
    <property type="match status" value="1"/>
</dbReference>
<dbReference type="InterPro" id="IPR055170">
    <property type="entry name" value="GFO_IDH_MocA-like_dom"/>
</dbReference>
<dbReference type="AlphaFoldDB" id="A0A919FJM7"/>
<feature type="domain" description="GFO/IDH/MocA-like oxidoreductase" evidence="4">
    <location>
        <begin position="142"/>
        <end position="277"/>
    </location>
</feature>
<reference evidence="5" key="1">
    <citation type="journal article" date="2014" name="Int. J. Syst. Evol. Microbiol.">
        <title>Complete genome sequence of Corynebacterium casei LMG S-19264T (=DSM 44701T), isolated from a smear-ripened cheese.</title>
        <authorList>
            <consortium name="US DOE Joint Genome Institute (JGI-PGF)"/>
            <person name="Walter F."/>
            <person name="Albersmeier A."/>
            <person name="Kalinowski J."/>
            <person name="Ruckert C."/>
        </authorList>
    </citation>
    <scope>NUCLEOTIDE SEQUENCE</scope>
    <source>
        <strain evidence="5">CGMCC 4.7398</strain>
    </source>
</reference>
<dbReference type="InterPro" id="IPR036291">
    <property type="entry name" value="NAD(P)-bd_dom_sf"/>
</dbReference>
<dbReference type="InterPro" id="IPR050463">
    <property type="entry name" value="Gfo/Idh/MocA_oxidrdct_glycsds"/>
</dbReference>
<dbReference type="SUPFAM" id="SSF51735">
    <property type="entry name" value="NAD(P)-binding Rossmann-fold domains"/>
    <property type="match status" value="1"/>
</dbReference>
<dbReference type="PANTHER" id="PTHR43818:SF11">
    <property type="entry name" value="BCDNA.GH03377"/>
    <property type="match status" value="1"/>
</dbReference>
<feature type="domain" description="Gfo/Idh/MocA-like oxidoreductase N-terminal" evidence="3">
    <location>
        <begin position="18"/>
        <end position="131"/>
    </location>
</feature>
<dbReference type="Gene3D" id="3.40.50.720">
    <property type="entry name" value="NAD(P)-binding Rossmann-like Domain"/>
    <property type="match status" value="1"/>
</dbReference>
<evidence type="ECO:0000259" key="3">
    <source>
        <dbReference type="Pfam" id="PF01408"/>
    </source>
</evidence>
<gene>
    <name evidence="5" type="ORF">GCM10017772_07530</name>
</gene>
<dbReference type="PANTHER" id="PTHR43818">
    <property type="entry name" value="BCDNA.GH03377"/>
    <property type="match status" value="1"/>
</dbReference>
<dbReference type="SUPFAM" id="SSF55347">
    <property type="entry name" value="Glyceraldehyde-3-phosphate dehydrogenase-like, C-terminal domain"/>
    <property type="match status" value="1"/>
</dbReference>
<proteinExistence type="predicted"/>
<sequence length="382" mass="39789">MTAATNRAATDRAAAAGVGIIGAGNISTQYLENLTRFPDVDVRFVADLDLARAAAQAEAYGVPASGSVDELLAREDIEVVVNLTVPAVHAEVGHRILAAGKHVWSEKPLALDREAAVALLADAEARGLRVACAPDTVLGSGIQTALRAITRGDIGEPLTATTMFHVPGPESWHPSPDFLFALGAGPLFDMGPYYVTTLVHVFGSATRVQAVASTSRPTRTIGSGPRAGEVFDVQVPTHHAALIEFGEGRSAQSTFSFQHALPRNGFVEINGTEGTIVLPDPNDFEGASTVWRYGLDEPTRLPAVGPGLGPDFGRGAGVVDLVRSIRDGGTERASGAVAAHVLDILLAVRDAAAGGRPVEIASALGPIEPLPEEWDPTVATVE</sequence>
<evidence type="ECO:0000259" key="4">
    <source>
        <dbReference type="Pfam" id="PF22725"/>
    </source>
</evidence>
<keyword evidence="1" id="KW-0560">Oxidoreductase</keyword>
<keyword evidence="6" id="KW-1185">Reference proteome</keyword>
<comment type="caution">
    <text evidence="5">The sequence shown here is derived from an EMBL/GenBank/DDBJ whole genome shotgun (WGS) entry which is preliminary data.</text>
</comment>
<keyword evidence="2" id="KW-0520">NAD</keyword>
<dbReference type="Pfam" id="PF22725">
    <property type="entry name" value="GFO_IDH_MocA_C3"/>
    <property type="match status" value="1"/>
</dbReference>
<dbReference type="EMBL" id="BNAS01000001">
    <property type="protein sequence ID" value="GHH66852.1"/>
    <property type="molecule type" value="Genomic_DNA"/>
</dbReference>
<evidence type="ECO:0000256" key="1">
    <source>
        <dbReference type="ARBA" id="ARBA00023002"/>
    </source>
</evidence>
<reference evidence="5" key="2">
    <citation type="submission" date="2020-09" db="EMBL/GenBank/DDBJ databases">
        <authorList>
            <person name="Sun Q."/>
            <person name="Zhou Y."/>
        </authorList>
    </citation>
    <scope>NUCLEOTIDE SEQUENCE</scope>
    <source>
        <strain evidence="5">CGMCC 4.7398</strain>
    </source>
</reference>
<organism evidence="5 6">
    <name type="scientific">Promicromonospora soli</name>
    <dbReference type="NCBI Taxonomy" id="2035533"/>
    <lineage>
        <taxon>Bacteria</taxon>
        <taxon>Bacillati</taxon>
        <taxon>Actinomycetota</taxon>
        <taxon>Actinomycetes</taxon>
        <taxon>Micrococcales</taxon>
        <taxon>Promicromonosporaceae</taxon>
        <taxon>Promicromonospora</taxon>
    </lineage>
</organism>
<evidence type="ECO:0000313" key="5">
    <source>
        <dbReference type="EMBL" id="GHH66852.1"/>
    </source>
</evidence>
<dbReference type="InterPro" id="IPR000683">
    <property type="entry name" value="Gfo/Idh/MocA-like_OxRdtase_N"/>
</dbReference>
<name>A0A919FJM7_9MICO</name>
<dbReference type="GO" id="GO:0000166">
    <property type="term" value="F:nucleotide binding"/>
    <property type="evidence" value="ECO:0007669"/>
    <property type="project" value="InterPro"/>
</dbReference>